<dbReference type="EMBL" id="CM023488">
    <property type="protein sequence ID" value="KAH6924323.1"/>
    <property type="molecule type" value="Genomic_DNA"/>
</dbReference>
<evidence type="ECO:0000313" key="1">
    <source>
        <dbReference type="EMBL" id="KAH6924323.1"/>
    </source>
</evidence>
<organism evidence="1 2">
    <name type="scientific">Hyalomma asiaticum</name>
    <name type="common">Tick</name>
    <dbReference type="NCBI Taxonomy" id="266040"/>
    <lineage>
        <taxon>Eukaryota</taxon>
        <taxon>Metazoa</taxon>
        <taxon>Ecdysozoa</taxon>
        <taxon>Arthropoda</taxon>
        <taxon>Chelicerata</taxon>
        <taxon>Arachnida</taxon>
        <taxon>Acari</taxon>
        <taxon>Parasitiformes</taxon>
        <taxon>Ixodida</taxon>
        <taxon>Ixodoidea</taxon>
        <taxon>Ixodidae</taxon>
        <taxon>Hyalomminae</taxon>
        <taxon>Hyalomma</taxon>
    </lineage>
</organism>
<gene>
    <name evidence="1" type="ORF">HPB50_015582</name>
</gene>
<dbReference type="Proteomes" id="UP000821845">
    <property type="component" value="Chromosome 8"/>
</dbReference>
<accession>A0ACB7RPC3</accession>
<comment type="caution">
    <text evidence="1">The sequence shown here is derived from an EMBL/GenBank/DDBJ whole genome shotgun (WGS) entry which is preliminary data.</text>
</comment>
<name>A0ACB7RPC3_HYAAI</name>
<reference evidence="1" key="1">
    <citation type="submission" date="2020-05" db="EMBL/GenBank/DDBJ databases">
        <title>Large-scale comparative analyses of tick genomes elucidate their genetic diversity and vector capacities.</title>
        <authorList>
            <person name="Jia N."/>
            <person name="Wang J."/>
            <person name="Shi W."/>
            <person name="Du L."/>
            <person name="Sun Y."/>
            <person name="Zhan W."/>
            <person name="Jiang J."/>
            <person name="Wang Q."/>
            <person name="Zhang B."/>
            <person name="Ji P."/>
            <person name="Sakyi L.B."/>
            <person name="Cui X."/>
            <person name="Yuan T."/>
            <person name="Jiang B."/>
            <person name="Yang W."/>
            <person name="Lam T.T.-Y."/>
            <person name="Chang Q."/>
            <person name="Ding S."/>
            <person name="Wang X."/>
            <person name="Zhu J."/>
            <person name="Ruan X."/>
            <person name="Zhao L."/>
            <person name="Wei J."/>
            <person name="Que T."/>
            <person name="Du C."/>
            <person name="Cheng J."/>
            <person name="Dai P."/>
            <person name="Han X."/>
            <person name="Huang E."/>
            <person name="Gao Y."/>
            <person name="Liu J."/>
            <person name="Shao H."/>
            <person name="Ye R."/>
            <person name="Li L."/>
            <person name="Wei W."/>
            <person name="Wang X."/>
            <person name="Wang C."/>
            <person name="Yang T."/>
            <person name="Huo Q."/>
            <person name="Li W."/>
            <person name="Guo W."/>
            <person name="Chen H."/>
            <person name="Zhou L."/>
            <person name="Ni X."/>
            <person name="Tian J."/>
            <person name="Zhou Y."/>
            <person name="Sheng Y."/>
            <person name="Liu T."/>
            <person name="Pan Y."/>
            <person name="Xia L."/>
            <person name="Li J."/>
            <person name="Zhao F."/>
            <person name="Cao W."/>
        </authorList>
    </citation>
    <scope>NUCLEOTIDE SEQUENCE</scope>
    <source>
        <strain evidence="1">Hyas-2018</strain>
    </source>
</reference>
<sequence>MKLFLALALIGAVYGEGEDEALPSATMTEKPDWADEERLGEYQNATSILSKKVKMYLASATYDTSDMFGKDFSCLRISITDVFPANVSCFADMTYKKDTGEIRQDRNNDGSECSAFEEERRAAGDDSLWEGTRQSSNRSEETNGRERPCHRPREATKTPHLKSGDEVDQASHKASWK</sequence>
<protein>
    <submittedName>
        <fullName evidence="1">Uncharacterized protein</fullName>
    </submittedName>
</protein>
<keyword evidence="2" id="KW-1185">Reference proteome</keyword>
<proteinExistence type="predicted"/>
<evidence type="ECO:0000313" key="2">
    <source>
        <dbReference type="Proteomes" id="UP000821845"/>
    </source>
</evidence>